<reference evidence="1" key="1">
    <citation type="submission" date="2024-09" db="EMBL/GenBank/DDBJ databases">
        <title>Black Yeasts Isolated from many extreme environments.</title>
        <authorList>
            <person name="Coleine C."/>
            <person name="Stajich J.E."/>
            <person name="Selbmann L."/>
        </authorList>
    </citation>
    <scope>NUCLEOTIDE SEQUENCE</scope>
    <source>
        <strain evidence="1">CCFEE 5737</strain>
    </source>
</reference>
<protein>
    <submittedName>
        <fullName evidence="1">Uncharacterized protein</fullName>
    </submittedName>
</protein>
<proteinExistence type="predicted"/>
<gene>
    <name evidence="1" type="ORF">LTS18_011126</name>
</gene>
<comment type="caution">
    <text evidence="1">The sequence shown here is derived from an EMBL/GenBank/DDBJ whole genome shotgun (WGS) entry which is preliminary data.</text>
</comment>
<accession>A0ACC3CYS8</accession>
<name>A0ACC3CYS8_9PEZI</name>
<dbReference type="EMBL" id="JAWDJW010009511">
    <property type="protein sequence ID" value="KAK3059326.1"/>
    <property type="molecule type" value="Genomic_DNA"/>
</dbReference>
<organism evidence="1 2">
    <name type="scientific">Coniosporium uncinatum</name>
    <dbReference type="NCBI Taxonomy" id="93489"/>
    <lineage>
        <taxon>Eukaryota</taxon>
        <taxon>Fungi</taxon>
        <taxon>Dikarya</taxon>
        <taxon>Ascomycota</taxon>
        <taxon>Pezizomycotina</taxon>
        <taxon>Dothideomycetes</taxon>
        <taxon>Dothideomycetes incertae sedis</taxon>
        <taxon>Coniosporium</taxon>
    </lineage>
</organism>
<evidence type="ECO:0000313" key="2">
    <source>
        <dbReference type="Proteomes" id="UP001186974"/>
    </source>
</evidence>
<dbReference type="Proteomes" id="UP001186974">
    <property type="component" value="Unassembled WGS sequence"/>
</dbReference>
<keyword evidence="2" id="KW-1185">Reference proteome</keyword>
<sequence length="230" mass="25175">MGDLDIDDANARVISKGAGAVVVSVDYRLAPQHKYPAAHDDCHTAFTWALPHARELGGKEGQAFIAGASAGGGTALSLALRLIDEGKGDQVKGVVAQVPVTVHPAAVPDDLKSRYTSYDEHAEHTVNGKNAMMAFLDAYEAPPKDKHLSILLHPKTGALPKVYMTAAGHDTLRDDARLMREQLETNGVEVRYDEYEGLPHYFWTFPSGKLDKVREDYLQKLVKGTQWVLE</sequence>
<evidence type="ECO:0000313" key="1">
    <source>
        <dbReference type="EMBL" id="KAK3059326.1"/>
    </source>
</evidence>